<dbReference type="Proteomes" id="UP001366166">
    <property type="component" value="Chromosome"/>
</dbReference>
<dbReference type="EMBL" id="AP028679">
    <property type="protein sequence ID" value="BEQ15259.1"/>
    <property type="molecule type" value="Genomic_DNA"/>
</dbReference>
<dbReference type="RefSeq" id="WP_338599430.1">
    <property type="nucleotide sequence ID" value="NZ_AP028679.1"/>
</dbReference>
<reference evidence="2" key="1">
    <citation type="journal article" date="2023" name="Arch. Microbiol.">
        <title>Desulfoferula mesophilus gen. nov. sp. nov., a mesophilic sulfate-reducing bacterium isolated from a brackish lake sediment.</title>
        <authorList>
            <person name="Watanabe T."/>
            <person name="Yabe T."/>
            <person name="Tsuji J.M."/>
            <person name="Fukui M."/>
        </authorList>
    </citation>
    <scope>NUCLEOTIDE SEQUENCE [LARGE SCALE GENOMIC DNA]</scope>
    <source>
        <strain evidence="2">12FAK</strain>
    </source>
</reference>
<dbReference type="AlphaFoldDB" id="A0AAU9EL13"/>
<evidence type="ECO:0000313" key="2">
    <source>
        <dbReference type="Proteomes" id="UP001366166"/>
    </source>
</evidence>
<proteinExistence type="predicted"/>
<name>A0AAU9EL13_9BACT</name>
<gene>
    <name evidence="1" type="ORF">FAK_23250</name>
</gene>
<organism evidence="1 2">
    <name type="scientific">Desulfoferula mesophila</name>
    <dbReference type="NCBI Taxonomy" id="3058419"/>
    <lineage>
        <taxon>Bacteria</taxon>
        <taxon>Pseudomonadati</taxon>
        <taxon>Thermodesulfobacteriota</taxon>
        <taxon>Desulfarculia</taxon>
        <taxon>Desulfarculales</taxon>
        <taxon>Desulfarculaceae</taxon>
        <taxon>Desulfoferula</taxon>
    </lineage>
</organism>
<evidence type="ECO:0000313" key="1">
    <source>
        <dbReference type="EMBL" id="BEQ15259.1"/>
    </source>
</evidence>
<keyword evidence="2" id="KW-1185">Reference proteome</keyword>
<dbReference type="KEGG" id="dmp:FAK_23250"/>
<sequence length="96" mass="10972">MRRFKRSRKQQFIPNINTEEWLANNPNAMIQCPSQPGGLKLTRESCAKRYMTANEPRWANIGAEPFHIFVFKMNLVACRKCDVGAGFAKELKVQAA</sequence>
<protein>
    <submittedName>
        <fullName evidence="1">Uncharacterized protein</fullName>
    </submittedName>
</protein>
<accession>A0AAU9EL13</accession>